<dbReference type="Proteomes" id="UP000688137">
    <property type="component" value="Unassembled WGS sequence"/>
</dbReference>
<name>A0A8S1MKY2_PARPR</name>
<dbReference type="InterPro" id="IPR006652">
    <property type="entry name" value="Kelch_1"/>
</dbReference>
<dbReference type="EMBL" id="CAJJDM010000064">
    <property type="protein sequence ID" value="CAD8080249.1"/>
    <property type="molecule type" value="Genomic_DNA"/>
</dbReference>
<evidence type="ECO:0000313" key="5">
    <source>
        <dbReference type="EMBL" id="CAD8080249.1"/>
    </source>
</evidence>
<accession>A0A8S1MKY2</accession>
<keyword evidence="2" id="KW-0677">Repeat</keyword>
<dbReference type="PANTHER" id="PTHR46093">
    <property type="entry name" value="ACYL-COA-BINDING DOMAIN-CONTAINING PROTEIN 5"/>
    <property type="match status" value="1"/>
</dbReference>
<keyword evidence="3" id="KW-0479">Metal-binding</keyword>
<protein>
    <recommendedName>
        <fullName evidence="4">RING-type domain-containing protein</fullName>
    </recommendedName>
</protein>
<evidence type="ECO:0000256" key="2">
    <source>
        <dbReference type="ARBA" id="ARBA00022737"/>
    </source>
</evidence>
<gene>
    <name evidence="5" type="ORF">PPRIM_AZ9-3.1.T0630167</name>
</gene>
<comment type="caution">
    <text evidence="5">The sequence shown here is derived from an EMBL/GenBank/DDBJ whole genome shotgun (WGS) entry which is preliminary data.</text>
</comment>
<dbReference type="GO" id="GO:0008270">
    <property type="term" value="F:zinc ion binding"/>
    <property type="evidence" value="ECO:0007669"/>
    <property type="project" value="UniProtKB-KW"/>
</dbReference>
<organism evidence="5 6">
    <name type="scientific">Paramecium primaurelia</name>
    <dbReference type="NCBI Taxonomy" id="5886"/>
    <lineage>
        <taxon>Eukaryota</taxon>
        <taxon>Sar</taxon>
        <taxon>Alveolata</taxon>
        <taxon>Ciliophora</taxon>
        <taxon>Intramacronucleata</taxon>
        <taxon>Oligohymenophorea</taxon>
        <taxon>Peniculida</taxon>
        <taxon>Parameciidae</taxon>
        <taxon>Paramecium</taxon>
    </lineage>
</organism>
<dbReference type="Pfam" id="PF24681">
    <property type="entry name" value="Kelch_KLHDC2_KLHL20_DRC7"/>
    <property type="match status" value="2"/>
</dbReference>
<dbReference type="Pfam" id="PF13920">
    <property type="entry name" value="zf-C3HC4_3"/>
    <property type="match status" value="1"/>
</dbReference>
<keyword evidence="3" id="KW-0863">Zinc-finger</keyword>
<dbReference type="OMA" id="IAYKECI"/>
<feature type="domain" description="RING-type" evidence="4">
    <location>
        <begin position="654"/>
        <end position="689"/>
    </location>
</feature>
<dbReference type="PANTHER" id="PTHR46093:SF18">
    <property type="entry name" value="FIBRONECTIN TYPE-III DOMAIN-CONTAINING PROTEIN"/>
    <property type="match status" value="1"/>
</dbReference>
<dbReference type="PROSITE" id="PS50089">
    <property type="entry name" value="ZF_RING_2"/>
    <property type="match status" value="1"/>
</dbReference>
<dbReference type="Pfam" id="PF01344">
    <property type="entry name" value="Kelch_1"/>
    <property type="match status" value="4"/>
</dbReference>
<evidence type="ECO:0000313" key="6">
    <source>
        <dbReference type="Proteomes" id="UP000688137"/>
    </source>
</evidence>
<sequence>MQWELLPSDVNDYSPRTGHTVIAYKECIYVFGGIDEQDRQNDMYKYHKGWSKLKLQGEIPSARSGSLGCVYEDLFYFFGGYTWKHGEYFNDLFRFNPANNQWDKITPKTQPPPARVDHSFTIQKNLCYIFGGSNGQKRFNDLHELNLSTFEWKALSQVRQLSARLGHTITSYQNELYLFGGWDGNNTLNDLWVYSNSNGTFQMVKQQNPPAGRYRHTANIYKGFLFIFGGVDQNQERFNDLQRFDFQTSIWSRIVVQNPPSPRSFHKCVVLGNYLYLVGGFDGQRRNDVHRINLDSENGRQQIEQFRQAPHLMWIQLDLKDRFTPRTGHTACVLQNKIYLFGGVDQSGDINNDLNCFDGNSWSIIVTQGQIPSARSGAKMVAVDDQLMLFGGYVQTQSQIYCNDLYRFNVKSNTFAKETQQGTNPAKRTDHSLVEYCNGIYIFGGKGENKQIFNDIWKFKGQWVELDHDQQITGRFGHTAVSYQNSMFIFGGWDGTSCLDEMYEYSFVTNTFYEIRRCSGQKPKARYRHEALVYNQNMFLFGGVDHLQIRYNDLHQYNFKKREWIKINTSGSIPSARTFHKLVNLENQFFLLGGYDGQRLNDMYTIFVTKTEKINFTYPQEDSSILQDEEVVTLKEQVKELTNKIQREEEKHLCKICFIRQIDSVLMECCHFILCFNCTENLKNCPICRQVITRVIKTSMF</sequence>
<keyword evidence="3" id="KW-0862">Zinc</keyword>
<reference evidence="5" key="1">
    <citation type="submission" date="2021-01" db="EMBL/GenBank/DDBJ databases">
        <authorList>
            <consortium name="Genoscope - CEA"/>
            <person name="William W."/>
        </authorList>
    </citation>
    <scope>NUCLEOTIDE SEQUENCE</scope>
</reference>
<evidence type="ECO:0000256" key="1">
    <source>
        <dbReference type="ARBA" id="ARBA00022441"/>
    </source>
</evidence>
<evidence type="ECO:0000259" key="4">
    <source>
        <dbReference type="PROSITE" id="PS50089"/>
    </source>
</evidence>
<dbReference type="AlphaFoldDB" id="A0A8S1MKY2"/>
<dbReference type="InterPro" id="IPR001841">
    <property type="entry name" value="Znf_RING"/>
</dbReference>
<evidence type="ECO:0000256" key="3">
    <source>
        <dbReference type="PROSITE-ProRule" id="PRU00175"/>
    </source>
</evidence>
<proteinExistence type="predicted"/>
<keyword evidence="1" id="KW-0880">Kelch repeat</keyword>
<dbReference type="SMART" id="SM00612">
    <property type="entry name" value="Kelch"/>
    <property type="match status" value="7"/>
</dbReference>
<keyword evidence="6" id="KW-1185">Reference proteome</keyword>